<keyword evidence="8" id="KW-1185">Reference proteome</keyword>
<dbReference type="GO" id="GO:0004642">
    <property type="term" value="F:phosphoribosylformylglycinamidine synthase activity"/>
    <property type="evidence" value="ECO:0007669"/>
    <property type="project" value="UniProtKB-EC"/>
</dbReference>
<evidence type="ECO:0000256" key="1">
    <source>
        <dbReference type="ARBA" id="ARBA00022490"/>
    </source>
</evidence>
<protein>
    <recommendedName>
        <fullName evidence="6">Phosphoribosylformylglycinamidine synthase subunit PurS</fullName>
        <shortName evidence="6">FGAM synthase</shortName>
        <ecNumber evidence="6">6.3.5.3</ecNumber>
    </recommendedName>
    <alternativeName>
        <fullName evidence="6">Formylglycinamide ribonucleotide amidotransferase subunit III</fullName>
        <shortName evidence="6">FGAR amidotransferase III</shortName>
        <shortName evidence="6">FGAR-AT III</shortName>
    </alternativeName>
    <alternativeName>
        <fullName evidence="6">Phosphoribosylformylglycinamidine synthase subunit III</fullName>
    </alternativeName>
</protein>
<comment type="subcellular location">
    <subcellularLocation>
        <location evidence="6">Cytoplasm</location>
    </subcellularLocation>
</comment>
<evidence type="ECO:0000313" key="8">
    <source>
        <dbReference type="Proteomes" id="UP001597040"/>
    </source>
</evidence>
<comment type="catalytic activity">
    <reaction evidence="6">
        <text>N(2)-formyl-N(1)-(5-phospho-beta-D-ribosyl)glycinamide + L-glutamine + ATP + H2O = 2-formamido-N(1)-(5-O-phospho-beta-D-ribosyl)acetamidine + L-glutamate + ADP + phosphate + H(+)</text>
        <dbReference type="Rhea" id="RHEA:17129"/>
        <dbReference type="ChEBI" id="CHEBI:15377"/>
        <dbReference type="ChEBI" id="CHEBI:15378"/>
        <dbReference type="ChEBI" id="CHEBI:29985"/>
        <dbReference type="ChEBI" id="CHEBI:30616"/>
        <dbReference type="ChEBI" id="CHEBI:43474"/>
        <dbReference type="ChEBI" id="CHEBI:58359"/>
        <dbReference type="ChEBI" id="CHEBI:147286"/>
        <dbReference type="ChEBI" id="CHEBI:147287"/>
        <dbReference type="ChEBI" id="CHEBI:456216"/>
        <dbReference type="EC" id="6.3.5.3"/>
    </reaction>
</comment>
<keyword evidence="3 6" id="KW-0547">Nucleotide-binding</keyword>
<evidence type="ECO:0000256" key="5">
    <source>
        <dbReference type="ARBA" id="ARBA00022840"/>
    </source>
</evidence>
<reference evidence="8" key="1">
    <citation type="journal article" date="2019" name="Int. J. Syst. Evol. Microbiol.">
        <title>The Global Catalogue of Microorganisms (GCM) 10K type strain sequencing project: providing services to taxonomists for standard genome sequencing and annotation.</title>
        <authorList>
            <consortium name="The Broad Institute Genomics Platform"/>
            <consortium name="The Broad Institute Genome Sequencing Center for Infectious Disease"/>
            <person name="Wu L."/>
            <person name="Ma J."/>
        </authorList>
    </citation>
    <scope>NUCLEOTIDE SEQUENCE [LARGE SCALE GENOMIC DNA]</scope>
    <source>
        <strain evidence="8">CCUG 56754</strain>
    </source>
</reference>
<comment type="subunit">
    <text evidence="6">Part of the FGAM synthase complex composed of 1 PurL, 1 PurQ and 2 PurS subunits.</text>
</comment>
<comment type="function">
    <text evidence="6">Part of the phosphoribosylformylglycinamidine synthase complex involved in the purines biosynthetic pathway. Catalyzes the ATP-dependent conversion of formylglycinamide ribonucleotide (FGAR) and glutamine to yield formylglycinamidine ribonucleotide (FGAM) and glutamate. The FGAM synthase complex is composed of three subunits. PurQ produces an ammonia molecule by converting glutamine to glutamate. PurL transfers the ammonia molecule to FGAR to form FGAM in an ATP-dependent manner. PurS interacts with PurQ and PurL and is thought to assist in the transfer of the ammonia molecule from PurQ to PurL.</text>
</comment>
<dbReference type="EMBL" id="JBHTKJ010000005">
    <property type="protein sequence ID" value="MFD1037113.1"/>
    <property type="molecule type" value="Genomic_DNA"/>
</dbReference>
<dbReference type="Proteomes" id="UP001597040">
    <property type="component" value="Unassembled WGS sequence"/>
</dbReference>
<evidence type="ECO:0000256" key="3">
    <source>
        <dbReference type="ARBA" id="ARBA00022741"/>
    </source>
</evidence>
<evidence type="ECO:0000313" key="7">
    <source>
        <dbReference type="EMBL" id="MFD1037113.1"/>
    </source>
</evidence>
<gene>
    <name evidence="6 7" type="primary">purS</name>
    <name evidence="7" type="ORF">ACFQ3N_01550</name>
</gene>
<name>A0ABW3LG84_9BACI</name>
<dbReference type="SUPFAM" id="SSF82697">
    <property type="entry name" value="PurS-like"/>
    <property type="match status" value="1"/>
</dbReference>
<dbReference type="HAMAP" id="MF_01926">
    <property type="entry name" value="PurS"/>
    <property type="match status" value="1"/>
</dbReference>
<dbReference type="PANTHER" id="PTHR34696">
    <property type="entry name" value="PHOSPHORIBOSYLFORMYLGLYCINAMIDINE SYNTHASE SUBUNIT PURS"/>
    <property type="match status" value="1"/>
</dbReference>
<dbReference type="NCBIfam" id="TIGR00302">
    <property type="entry name" value="phosphoribosylformylglycinamidine synthase subunit PurS"/>
    <property type="match status" value="1"/>
</dbReference>
<evidence type="ECO:0000256" key="2">
    <source>
        <dbReference type="ARBA" id="ARBA00022598"/>
    </source>
</evidence>
<dbReference type="Gene3D" id="3.30.1280.10">
    <property type="entry name" value="Phosphoribosylformylglycinamidine synthase subunit PurS"/>
    <property type="match status" value="1"/>
</dbReference>
<accession>A0ABW3LG84</accession>
<keyword evidence="1 6" id="KW-0963">Cytoplasm</keyword>
<comment type="pathway">
    <text evidence="6">Purine metabolism; IMP biosynthesis via de novo pathway; 5-amino-1-(5-phospho-D-ribosyl)imidazole from N(2)-formyl-N(1)-(5-phospho-D-ribosyl)glycinamide: step 1/2.</text>
</comment>
<dbReference type="EC" id="6.3.5.3" evidence="6"/>
<dbReference type="Pfam" id="PF02700">
    <property type="entry name" value="PurS"/>
    <property type="match status" value="1"/>
</dbReference>
<comment type="similarity">
    <text evidence="6">Belongs to the PurS family.</text>
</comment>
<keyword evidence="5 6" id="KW-0067">ATP-binding</keyword>
<keyword evidence="2 6" id="KW-0436">Ligase</keyword>
<organism evidence="7 8">
    <name type="scientific">Virgibacillus byunsanensis</name>
    <dbReference type="NCBI Taxonomy" id="570945"/>
    <lineage>
        <taxon>Bacteria</taxon>
        <taxon>Bacillati</taxon>
        <taxon>Bacillota</taxon>
        <taxon>Bacilli</taxon>
        <taxon>Bacillales</taxon>
        <taxon>Bacillaceae</taxon>
        <taxon>Virgibacillus</taxon>
    </lineage>
</organism>
<evidence type="ECO:0000256" key="6">
    <source>
        <dbReference type="HAMAP-Rule" id="MF_01926"/>
    </source>
</evidence>
<dbReference type="InterPro" id="IPR003850">
    <property type="entry name" value="PurS"/>
</dbReference>
<dbReference type="PANTHER" id="PTHR34696:SF1">
    <property type="entry name" value="PHOSPHORIBOSYLFORMYLGLYCINAMIDINE SYNTHASE SUBUNIT PURS"/>
    <property type="match status" value="1"/>
</dbReference>
<dbReference type="InterPro" id="IPR036604">
    <property type="entry name" value="PurS-like_sf"/>
</dbReference>
<evidence type="ECO:0000256" key="4">
    <source>
        <dbReference type="ARBA" id="ARBA00022755"/>
    </source>
</evidence>
<dbReference type="NCBIfam" id="NF004630">
    <property type="entry name" value="PRK05974.1"/>
    <property type="match status" value="1"/>
</dbReference>
<comment type="caution">
    <text evidence="7">The sequence shown here is derived from an EMBL/GenBank/DDBJ whole genome shotgun (WGS) entry which is preliminary data.</text>
</comment>
<dbReference type="RefSeq" id="WP_390358904.1">
    <property type="nucleotide sequence ID" value="NZ_JBHTKJ010000005.1"/>
</dbReference>
<keyword evidence="4 6" id="KW-0658">Purine biosynthesis</keyword>
<sequence length="83" mass="9290">MKKVTVYITLKQGVLDPQGKAIQESLNSLGYNEIQQARVGKTIELLVEEGVDIDTRVKEACEKLLANPVIEDYHFDVEEAVKS</sequence>
<proteinExistence type="inferred from homology"/>